<evidence type="ECO:0000256" key="5">
    <source>
        <dbReference type="ARBA" id="ARBA00022786"/>
    </source>
</evidence>
<comment type="similarity">
    <text evidence="2">Belongs to the peptidase C19 family.</text>
</comment>
<keyword evidence="4" id="KW-0645">Protease</keyword>
<dbReference type="PROSITE" id="PS00973">
    <property type="entry name" value="USP_2"/>
    <property type="match status" value="1"/>
</dbReference>
<dbReference type="PANTHER" id="PTHR24006">
    <property type="entry name" value="UBIQUITIN CARBOXYL-TERMINAL HYDROLASE"/>
    <property type="match status" value="1"/>
</dbReference>
<dbReference type="GO" id="GO:0006508">
    <property type="term" value="P:proteolysis"/>
    <property type="evidence" value="ECO:0007669"/>
    <property type="project" value="UniProtKB-KW"/>
</dbReference>
<dbReference type="Proteomes" id="UP000274822">
    <property type="component" value="Unassembled WGS sequence"/>
</dbReference>
<dbReference type="Pfam" id="PF00443">
    <property type="entry name" value="UCH"/>
    <property type="match status" value="1"/>
</dbReference>
<evidence type="ECO:0000256" key="1">
    <source>
        <dbReference type="ARBA" id="ARBA00000707"/>
    </source>
</evidence>
<accession>A0A433QCM8</accession>
<dbReference type="GO" id="GO:0004843">
    <property type="term" value="F:cysteine-type deubiquitinase activity"/>
    <property type="evidence" value="ECO:0007669"/>
    <property type="project" value="UniProtKB-EC"/>
</dbReference>
<feature type="region of interest" description="Disordered" evidence="8">
    <location>
        <begin position="1"/>
        <end position="32"/>
    </location>
</feature>
<evidence type="ECO:0000313" key="10">
    <source>
        <dbReference type="EMBL" id="RUS27566.1"/>
    </source>
</evidence>
<evidence type="ECO:0000256" key="3">
    <source>
        <dbReference type="ARBA" id="ARBA00012759"/>
    </source>
</evidence>
<evidence type="ECO:0000256" key="4">
    <source>
        <dbReference type="ARBA" id="ARBA00022670"/>
    </source>
</evidence>
<feature type="compositionally biased region" description="Basic and acidic residues" evidence="8">
    <location>
        <begin position="1"/>
        <end position="14"/>
    </location>
</feature>
<organism evidence="10 11">
    <name type="scientific">Jimgerdemannia flammicorona</name>
    <dbReference type="NCBI Taxonomy" id="994334"/>
    <lineage>
        <taxon>Eukaryota</taxon>
        <taxon>Fungi</taxon>
        <taxon>Fungi incertae sedis</taxon>
        <taxon>Mucoromycota</taxon>
        <taxon>Mucoromycotina</taxon>
        <taxon>Endogonomycetes</taxon>
        <taxon>Endogonales</taxon>
        <taxon>Endogonaceae</taxon>
        <taxon>Jimgerdemannia</taxon>
    </lineage>
</organism>
<dbReference type="GO" id="GO:0016579">
    <property type="term" value="P:protein deubiquitination"/>
    <property type="evidence" value="ECO:0007669"/>
    <property type="project" value="InterPro"/>
</dbReference>
<feature type="domain" description="USP" evidence="9">
    <location>
        <begin position="1"/>
        <end position="105"/>
    </location>
</feature>
<dbReference type="EMBL" id="RBNJ01008158">
    <property type="protein sequence ID" value="RUS27566.1"/>
    <property type="molecule type" value="Genomic_DNA"/>
</dbReference>
<dbReference type="InterPro" id="IPR018200">
    <property type="entry name" value="USP_CS"/>
</dbReference>
<evidence type="ECO:0000313" key="11">
    <source>
        <dbReference type="Proteomes" id="UP000274822"/>
    </source>
</evidence>
<sequence>MARQGRRAEADDNPSRTQGPCRPSETASTLDLHDRVSPGRLSGIGLYRLYAVLVHVGASFTSGHYHCFIKGSDSEWYSTNDTSVKPVSLTTVLRERAYAVLYTGVTRAGGGGTGVFLGLEILFERDC</sequence>
<evidence type="ECO:0000256" key="2">
    <source>
        <dbReference type="ARBA" id="ARBA00009085"/>
    </source>
</evidence>
<dbReference type="PANTHER" id="PTHR24006:SF758">
    <property type="entry name" value="UBIQUITIN CARBOXYL-TERMINAL HYDROLASE 36"/>
    <property type="match status" value="1"/>
</dbReference>
<dbReference type="Gene3D" id="3.90.70.10">
    <property type="entry name" value="Cysteine proteinases"/>
    <property type="match status" value="1"/>
</dbReference>
<evidence type="ECO:0000256" key="6">
    <source>
        <dbReference type="ARBA" id="ARBA00022801"/>
    </source>
</evidence>
<comment type="caution">
    <text evidence="10">The sequence shown here is derived from an EMBL/GenBank/DDBJ whole genome shotgun (WGS) entry which is preliminary data.</text>
</comment>
<proteinExistence type="inferred from homology"/>
<dbReference type="PROSITE" id="PS50235">
    <property type="entry name" value="USP_3"/>
    <property type="match status" value="1"/>
</dbReference>
<keyword evidence="11" id="KW-1185">Reference proteome</keyword>
<dbReference type="InterPro" id="IPR001394">
    <property type="entry name" value="Peptidase_C19_UCH"/>
</dbReference>
<dbReference type="AlphaFoldDB" id="A0A433QCM8"/>
<evidence type="ECO:0000256" key="8">
    <source>
        <dbReference type="SAM" id="MobiDB-lite"/>
    </source>
</evidence>
<reference evidence="10 11" key="1">
    <citation type="journal article" date="2018" name="New Phytol.">
        <title>Phylogenomics of Endogonaceae and evolution of mycorrhizas within Mucoromycota.</title>
        <authorList>
            <person name="Chang Y."/>
            <person name="Desiro A."/>
            <person name="Na H."/>
            <person name="Sandor L."/>
            <person name="Lipzen A."/>
            <person name="Clum A."/>
            <person name="Barry K."/>
            <person name="Grigoriev I.V."/>
            <person name="Martin F.M."/>
            <person name="Stajich J.E."/>
            <person name="Smith M.E."/>
            <person name="Bonito G."/>
            <person name="Spatafora J.W."/>
        </authorList>
    </citation>
    <scope>NUCLEOTIDE SEQUENCE [LARGE SCALE GENOMIC DNA]</scope>
    <source>
        <strain evidence="10 11">AD002</strain>
    </source>
</reference>
<dbReference type="SUPFAM" id="SSF54001">
    <property type="entry name" value="Cysteine proteinases"/>
    <property type="match status" value="1"/>
</dbReference>
<evidence type="ECO:0000259" key="9">
    <source>
        <dbReference type="PROSITE" id="PS50235"/>
    </source>
</evidence>
<keyword evidence="7" id="KW-0788">Thiol protease</keyword>
<dbReference type="InterPro" id="IPR050164">
    <property type="entry name" value="Peptidase_C19"/>
</dbReference>
<gene>
    <name evidence="10" type="ORF">BC938DRAFT_483058</name>
</gene>
<dbReference type="InterPro" id="IPR028889">
    <property type="entry name" value="USP"/>
</dbReference>
<keyword evidence="6" id="KW-0378">Hydrolase</keyword>
<protein>
    <recommendedName>
        <fullName evidence="3">ubiquitinyl hydrolase 1</fullName>
        <ecNumber evidence="3">3.4.19.12</ecNumber>
    </recommendedName>
</protein>
<comment type="catalytic activity">
    <reaction evidence="1">
        <text>Thiol-dependent hydrolysis of ester, thioester, amide, peptide and isopeptide bonds formed by the C-terminal Gly of ubiquitin (a 76-residue protein attached to proteins as an intracellular targeting signal).</text>
        <dbReference type="EC" id="3.4.19.12"/>
    </reaction>
</comment>
<dbReference type="EC" id="3.4.19.12" evidence="3"/>
<evidence type="ECO:0000256" key="7">
    <source>
        <dbReference type="ARBA" id="ARBA00022807"/>
    </source>
</evidence>
<keyword evidence="5" id="KW-0833">Ubl conjugation pathway</keyword>
<dbReference type="GO" id="GO:0005829">
    <property type="term" value="C:cytosol"/>
    <property type="evidence" value="ECO:0007669"/>
    <property type="project" value="TreeGrafter"/>
</dbReference>
<dbReference type="InterPro" id="IPR038765">
    <property type="entry name" value="Papain-like_cys_pep_sf"/>
</dbReference>
<dbReference type="GO" id="GO:0005634">
    <property type="term" value="C:nucleus"/>
    <property type="evidence" value="ECO:0007669"/>
    <property type="project" value="TreeGrafter"/>
</dbReference>
<name>A0A433QCM8_9FUNG</name>